<dbReference type="Gene3D" id="3.30.1230.10">
    <property type="entry name" value="YlxR-like"/>
    <property type="match status" value="1"/>
</dbReference>
<protein>
    <submittedName>
        <fullName evidence="2">YlxR family protein</fullName>
    </submittedName>
</protein>
<gene>
    <name evidence="2" type="ORF">DWX41_03120</name>
</gene>
<reference evidence="2 3" key="1">
    <citation type="submission" date="2018-08" db="EMBL/GenBank/DDBJ databases">
        <title>A genome reference for cultivated species of the human gut microbiota.</title>
        <authorList>
            <person name="Zou Y."/>
            <person name="Xue W."/>
            <person name="Luo G."/>
        </authorList>
    </citation>
    <scope>NUCLEOTIDE SEQUENCE [LARGE SCALE GENOMIC DNA]</scope>
    <source>
        <strain evidence="2 3">AF19-21</strain>
    </source>
</reference>
<comment type="caution">
    <text evidence="2">The sequence shown here is derived from an EMBL/GenBank/DDBJ whole genome shotgun (WGS) entry which is preliminary data.</text>
</comment>
<dbReference type="CDD" id="cd00279">
    <property type="entry name" value="YlxR"/>
    <property type="match status" value="1"/>
</dbReference>
<organism evidence="2 3">
    <name type="scientific">Hungatella hathewayi</name>
    <dbReference type="NCBI Taxonomy" id="154046"/>
    <lineage>
        <taxon>Bacteria</taxon>
        <taxon>Bacillati</taxon>
        <taxon>Bacillota</taxon>
        <taxon>Clostridia</taxon>
        <taxon>Lachnospirales</taxon>
        <taxon>Lachnospiraceae</taxon>
        <taxon>Hungatella</taxon>
    </lineage>
</organism>
<dbReference type="Proteomes" id="UP000261111">
    <property type="component" value="Unassembled WGS sequence"/>
</dbReference>
<feature type="domain" description="YlxR" evidence="1">
    <location>
        <begin position="9"/>
        <end position="83"/>
    </location>
</feature>
<sequence>MSNRKIPMRKCVGCGEMKPKKEMLRVLRTTEEEFVLDATGKKNGRGAYLCCSKDCFLKAVKNKGLERSFKQAIPAEVYERLEKEMNEIDTE</sequence>
<dbReference type="EMBL" id="QVIA01000003">
    <property type="protein sequence ID" value="RGC34460.1"/>
    <property type="molecule type" value="Genomic_DNA"/>
</dbReference>
<proteinExistence type="predicted"/>
<name>A0A3E2X1T2_9FIRM</name>
<dbReference type="Pfam" id="PF04296">
    <property type="entry name" value="YlxR"/>
    <property type="match status" value="1"/>
</dbReference>
<accession>A0A3E2X1T2</accession>
<dbReference type="InterPro" id="IPR037465">
    <property type="entry name" value="YlxR"/>
</dbReference>
<dbReference type="InterPro" id="IPR007393">
    <property type="entry name" value="YlxR_dom"/>
</dbReference>
<dbReference type="AlphaFoldDB" id="A0A3E2X1T2"/>
<dbReference type="NCBIfam" id="NF047356">
    <property type="entry name" value="RNA_bind_RnpM"/>
    <property type="match status" value="1"/>
</dbReference>
<evidence type="ECO:0000313" key="2">
    <source>
        <dbReference type="EMBL" id="RGC34460.1"/>
    </source>
</evidence>
<dbReference type="InterPro" id="IPR035931">
    <property type="entry name" value="YlxR-like_sf"/>
</dbReference>
<evidence type="ECO:0000259" key="1">
    <source>
        <dbReference type="Pfam" id="PF04296"/>
    </source>
</evidence>
<evidence type="ECO:0000313" key="3">
    <source>
        <dbReference type="Proteomes" id="UP000261111"/>
    </source>
</evidence>
<dbReference type="PANTHER" id="PTHR34215:SF1">
    <property type="entry name" value="YLXR DOMAIN-CONTAINING PROTEIN"/>
    <property type="match status" value="1"/>
</dbReference>
<dbReference type="SUPFAM" id="SSF64376">
    <property type="entry name" value="YlxR-like"/>
    <property type="match status" value="1"/>
</dbReference>
<dbReference type="PANTHER" id="PTHR34215">
    <property type="entry name" value="BLL0784 PROTEIN"/>
    <property type="match status" value="1"/>
</dbReference>